<comment type="caution">
    <text evidence="2">The sequence shown here is derived from an EMBL/GenBank/DDBJ whole genome shotgun (WGS) entry which is preliminary data.</text>
</comment>
<sequence>MALADTLRIATYTTELARRGPGLLLRDIRRGDDPQVLAVLAMIKAVDADAILLTGIDYDHDLLALHALADALASGGQDYPHRFALRPNTGMATGLDMDGDGRRGGARDAQGYGRFAGAGGMALLSRLPVDLAALQDYSGLLWRDLPGADLPAEMAADVRAVQRLSTTAHWEVPLILPDGSRLRLLAWHATPPVFDGPEDRNGRRNHDEAAFWLRLLGGQMAQPPPAPPFVLLGNANLDLHAGQGRTAAMASLLAHPALRDPLPQGADGPATADYSARDGPGKLRVDYVLPSVDLRITAAGVLRPAPGTALAATASTASRHAPVWADIVIP</sequence>
<keyword evidence="3" id="KW-1185">Reference proteome</keyword>
<keyword evidence="2" id="KW-0540">Nuclease</keyword>
<dbReference type="GO" id="GO:0004519">
    <property type="term" value="F:endonuclease activity"/>
    <property type="evidence" value="ECO:0007669"/>
    <property type="project" value="UniProtKB-KW"/>
</dbReference>
<dbReference type="Gene3D" id="3.60.10.10">
    <property type="entry name" value="Endonuclease/exonuclease/phosphatase"/>
    <property type="match status" value="1"/>
</dbReference>
<dbReference type="InterPro" id="IPR005135">
    <property type="entry name" value="Endo/exonuclease/phosphatase"/>
</dbReference>
<evidence type="ECO:0000259" key="1">
    <source>
        <dbReference type="Pfam" id="PF03372"/>
    </source>
</evidence>
<dbReference type="RefSeq" id="WP_152825773.1">
    <property type="nucleotide sequence ID" value="NZ_WHUT02000014.1"/>
</dbReference>
<reference evidence="2" key="1">
    <citation type="submission" date="2020-05" db="EMBL/GenBank/DDBJ databases">
        <title>Fertoebacter nigrum gen. nov., sp. nov., a new member of the family Rhodobacteraceae.</title>
        <authorList>
            <person name="Szuroczki S."/>
            <person name="Abbaszade G."/>
            <person name="Buni D."/>
            <person name="Schumann P."/>
            <person name="Toth E."/>
        </authorList>
    </citation>
    <scope>NUCLEOTIDE SEQUENCE</scope>
    <source>
        <strain evidence="2">RG-N-1a</strain>
    </source>
</reference>
<dbReference type="SUPFAM" id="SSF56219">
    <property type="entry name" value="DNase I-like"/>
    <property type="match status" value="1"/>
</dbReference>
<protein>
    <submittedName>
        <fullName evidence="2">Endonuclease/exonuclease/phosphatase family protein</fullName>
    </submittedName>
</protein>
<accession>A0A8X8KMG9</accession>
<feature type="domain" description="Endonuclease/exonuclease/phosphatase" evidence="1">
    <location>
        <begin position="30"/>
        <end position="320"/>
    </location>
</feature>
<dbReference type="Pfam" id="PF03372">
    <property type="entry name" value="Exo_endo_phos"/>
    <property type="match status" value="1"/>
</dbReference>
<name>A0A8X8KMG9_9RHOB</name>
<keyword evidence="2" id="KW-0378">Hydrolase</keyword>
<dbReference type="AlphaFoldDB" id="A0A8X8KMG9"/>
<organism evidence="2 3">
    <name type="scientific">Fertoeibacter niger</name>
    <dbReference type="NCBI Taxonomy" id="2656921"/>
    <lineage>
        <taxon>Bacteria</taxon>
        <taxon>Pseudomonadati</taxon>
        <taxon>Pseudomonadota</taxon>
        <taxon>Alphaproteobacteria</taxon>
        <taxon>Rhodobacterales</taxon>
        <taxon>Paracoccaceae</taxon>
        <taxon>Fertoeibacter</taxon>
    </lineage>
</organism>
<evidence type="ECO:0000313" key="2">
    <source>
        <dbReference type="EMBL" id="NUB46369.1"/>
    </source>
</evidence>
<dbReference type="EMBL" id="WHUT02000014">
    <property type="protein sequence ID" value="NUB46369.1"/>
    <property type="molecule type" value="Genomic_DNA"/>
</dbReference>
<dbReference type="InterPro" id="IPR036691">
    <property type="entry name" value="Endo/exonu/phosph_ase_sf"/>
</dbReference>
<keyword evidence="2" id="KW-0255">Endonuclease</keyword>
<proteinExistence type="predicted"/>
<dbReference type="Proteomes" id="UP000484076">
    <property type="component" value="Unassembled WGS sequence"/>
</dbReference>
<gene>
    <name evidence="2" type="ORF">GEU84_018415</name>
</gene>
<evidence type="ECO:0000313" key="3">
    <source>
        <dbReference type="Proteomes" id="UP000484076"/>
    </source>
</evidence>